<sequence length="66" mass="7503">MDFHQQTEGTANILSTKSNSSCFRVSHLLSSGRLENISLKQLAIAFDIDTRPPSKYFFLELLQQID</sequence>
<evidence type="ECO:0000313" key="1">
    <source>
        <dbReference type="EMBL" id="BBH03184.1"/>
    </source>
</evidence>
<reference evidence="1" key="1">
    <citation type="journal article" date="2019" name="Science">
        <title>Mutation of a bHLH transcription factor allowed almond domestication.</title>
        <authorList>
            <person name="Sanchez-Perez R."/>
            <person name="Pavan S."/>
            <person name="Mazzeo R."/>
            <person name="Moldovan C."/>
            <person name="Aiese Cigliano R."/>
            <person name="Del Cueto J."/>
            <person name="Ricciardi F."/>
            <person name="Lotti C."/>
            <person name="Ricciardi L."/>
            <person name="Dicenta F."/>
            <person name="Lopez-Marques R.L."/>
            <person name="Lindberg Moller B."/>
        </authorList>
    </citation>
    <scope>NUCLEOTIDE SEQUENCE</scope>
</reference>
<accession>A0A4Y1RG89</accession>
<dbReference type="EMBL" id="AP019301">
    <property type="protein sequence ID" value="BBH03184.1"/>
    <property type="molecule type" value="Genomic_DNA"/>
</dbReference>
<organism evidence="1">
    <name type="scientific">Prunus dulcis</name>
    <name type="common">Almond</name>
    <name type="synonym">Amygdalus dulcis</name>
    <dbReference type="NCBI Taxonomy" id="3755"/>
    <lineage>
        <taxon>Eukaryota</taxon>
        <taxon>Viridiplantae</taxon>
        <taxon>Streptophyta</taxon>
        <taxon>Embryophyta</taxon>
        <taxon>Tracheophyta</taxon>
        <taxon>Spermatophyta</taxon>
        <taxon>Magnoliopsida</taxon>
        <taxon>eudicotyledons</taxon>
        <taxon>Gunneridae</taxon>
        <taxon>Pentapetalae</taxon>
        <taxon>rosids</taxon>
        <taxon>fabids</taxon>
        <taxon>Rosales</taxon>
        <taxon>Rosaceae</taxon>
        <taxon>Amygdaloideae</taxon>
        <taxon>Amygdaleae</taxon>
        <taxon>Prunus</taxon>
    </lineage>
</organism>
<dbReference type="AlphaFoldDB" id="A0A4Y1RG89"/>
<protein>
    <submittedName>
        <fullName evidence="1">Uncharacterized protein</fullName>
    </submittedName>
</protein>
<name>A0A4Y1RG89_PRUDU</name>
<gene>
    <name evidence="1" type="ORF">Prudu_013975</name>
</gene>
<proteinExistence type="predicted"/>